<dbReference type="RefSeq" id="WP_035724783.1">
    <property type="nucleotide sequence ID" value="NZ_BAVS01000021.1"/>
</dbReference>
<keyword evidence="2" id="KW-1185">Reference proteome</keyword>
<dbReference type="OrthoDB" id="2872747at2"/>
<reference evidence="1 2" key="1">
    <citation type="journal article" date="2014" name="Genome Announc.">
        <title>Draft Genome Sequence of the Boron-Tolerant and Moderately Halotolerant Bacterium Gracilibacillus boraciitolerans JCM 21714T.</title>
        <authorList>
            <person name="Ahmed I."/>
            <person name="Oshima K."/>
            <person name="Suda W."/>
            <person name="Kitamura K."/>
            <person name="Iida T."/>
            <person name="Ohmori Y."/>
            <person name="Fujiwara T."/>
            <person name="Hattori M."/>
            <person name="Ohkuma M."/>
        </authorList>
    </citation>
    <scope>NUCLEOTIDE SEQUENCE [LARGE SCALE GENOMIC DNA]</scope>
    <source>
        <strain evidence="1 2">JCM 21714</strain>
    </source>
</reference>
<dbReference type="Proteomes" id="UP000019102">
    <property type="component" value="Unassembled WGS sequence"/>
</dbReference>
<accession>W4VN07</accession>
<dbReference type="eggNOG" id="ENOG503075A">
    <property type="taxonomic scope" value="Bacteria"/>
</dbReference>
<protein>
    <recommendedName>
        <fullName evidence="3">HPr domain-containing protein</fullName>
    </recommendedName>
</protein>
<evidence type="ECO:0000313" key="1">
    <source>
        <dbReference type="EMBL" id="GAE94228.1"/>
    </source>
</evidence>
<proteinExistence type="predicted"/>
<evidence type="ECO:0000313" key="2">
    <source>
        <dbReference type="Proteomes" id="UP000019102"/>
    </source>
</evidence>
<dbReference type="EMBL" id="BAVS01000021">
    <property type="protein sequence ID" value="GAE94228.1"/>
    <property type="molecule type" value="Genomic_DNA"/>
</dbReference>
<dbReference type="AlphaFoldDB" id="W4VN07"/>
<sequence>MKKFLSTQVTLEEKLSMKQIISFFQYEKNYNGSIYILGNHQMISLHDLPGLVAFSLLTSADCDVQFVVEGINPEQALEDLQNYLTTDGYYLVN</sequence>
<evidence type="ECO:0008006" key="3">
    <source>
        <dbReference type="Google" id="ProtNLM"/>
    </source>
</evidence>
<gene>
    <name evidence="1" type="ORF">JCM21714_3368</name>
</gene>
<name>W4VN07_9BACI</name>
<organism evidence="1 2">
    <name type="scientific">Gracilibacillus boraciitolerans JCM 21714</name>
    <dbReference type="NCBI Taxonomy" id="1298598"/>
    <lineage>
        <taxon>Bacteria</taxon>
        <taxon>Bacillati</taxon>
        <taxon>Bacillota</taxon>
        <taxon>Bacilli</taxon>
        <taxon>Bacillales</taxon>
        <taxon>Bacillaceae</taxon>
        <taxon>Gracilibacillus</taxon>
    </lineage>
</organism>
<comment type="caution">
    <text evidence="1">The sequence shown here is derived from an EMBL/GenBank/DDBJ whole genome shotgun (WGS) entry which is preliminary data.</text>
</comment>